<evidence type="ECO:0000256" key="1">
    <source>
        <dbReference type="SAM" id="Phobius"/>
    </source>
</evidence>
<accession>X0VHS3</accession>
<dbReference type="EMBL" id="BARS01036692">
    <property type="protein sequence ID" value="GAG17830.1"/>
    <property type="molecule type" value="Genomic_DNA"/>
</dbReference>
<keyword evidence="1" id="KW-0812">Transmembrane</keyword>
<organism evidence="2">
    <name type="scientific">marine sediment metagenome</name>
    <dbReference type="NCBI Taxonomy" id="412755"/>
    <lineage>
        <taxon>unclassified sequences</taxon>
        <taxon>metagenomes</taxon>
        <taxon>ecological metagenomes</taxon>
    </lineage>
</organism>
<feature type="transmembrane region" description="Helical" evidence="1">
    <location>
        <begin position="68"/>
        <end position="88"/>
    </location>
</feature>
<protein>
    <submittedName>
        <fullName evidence="2">Uncharacterized protein</fullName>
    </submittedName>
</protein>
<keyword evidence="1" id="KW-0472">Membrane</keyword>
<name>X0VHS3_9ZZZZ</name>
<feature type="transmembrane region" description="Helical" evidence="1">
    <location>
        <begin position="45"/>
        <end position="62"/>
    </location>
</feature>
<proteinExistence type="predicted"/>
<gene>
    <name evidence="2" type="ORF">S01H1_56358</name>
</gene>
<comment type="caution">
    <text evidence="2">The sequence shown here is derived from an EMBL/GenBank/DDBJ whole genome shotgun (WGS) entry which is preliminary data.</text>
</comment>
<reference evidence="2" key="1">
    <citation type="journal article" date="2014" name="Front. Microbiol.">
        <title>High frequency of phylogenetically diverse reductive dehalogenase-homologous genes in deep subseafloor sedimentary metagenomes.</title>
        <authorList>
            <person name="Kawai M."/>
            <person name="Futagami T."/>
            <person name="Toyoda A."/>
            <person name="Takaki Y."/>
            <person name="Nishi S."/>
            <person name="Hori S."/>
            <person name="Arai W."/>
            <person name="Tsubouchi T."/>
            <person name="Morono Y."/>
            <person name="Uchiyama I."/>
            <person name="Ito T."/>
            <person name="Fujiyama A."/>
            <person name="Inagaki F."/>
            <person name="Takami H."/>
        </authorList>
    </citation>
    <scope>NUCLEOTIDE SEQUENCE</scope>
    <source>
        <strain evidence="2">Expedition CK06-06</strain>
    </source>
</reference>
<dbReference type="AlphaFoldDB" id="X0VHS3"/>
<sequence>MVDCTGFIEPLDLQCWLVNTFAGTMDTFIFISMIVIAGIGAYFRMINATLLIMFALFAIVMANFAQGYLFLVVLVIGLIVSLAIGRIVKR</sequence>
<feature type="transmembrane region" description="Helical" evidence="1">
    <location>
        <begin position="16"/>
        <end position="38"/>
    </location>
</feature>
<keyword evidence="1" id="KW-1133">Transmembrane helix</keyword>
<evidence type="ECO:0000313" key="2">
    <source>
        <dbReference type="EMBL" id="GAG17830.1"/>
    </source>
</evidence>